<evidence type="ECO:0000256" key="3">
    <source>
        <dbReference type="ARBA" id="ARBA00022618"/>
    </source>
</evidence>
<dbReference type="GO" id="GO:1990023">
    <property type="term" value="C:mitotic spindle midzone"/>
    <property type="evidence" value="ECO:0007669"/>
    <property type="project" value="TreeGrafter"/>
</dbReference>
<evidence type="ECO:0000313" key="8">
    <source>
        <dbReference type="EMBL" id="KAJ1728027.1"/>
    </source>
</evidence>
<dbReference type="SMART" id="SM01349">
    <property type="entry name" value="TOG"/>
    <property type="match status" value="1"/>
</dbReference>
<feature type="compositionally biased region" description="Low complexity" evidence="6">
    <location>
        <begin position="326"/>
        <end position="340"/>
    </location>
</feature>
<feature type="region of interest" description="Disordered" evidence="6">
    <location>
        <begin position="374"/>
        <end position="574"/>
    </location>
</feature>
<dbReference type="OrthoDB" id="4699125at2759"/>
<feature type="compositionally biased region" description="Low complexity" evidence="6">
    <location>
        <begin position="266"/>
        <end position="280"/>
    </location>
</feature>
<dbReference type="InterPro" id="IPR016024">
    <property type="entry name" value="ARM-type_fold"/>
</dbReference>
<dbReference type="PANTHER" id="PTHR21567">
    <property type="entry name" value="CLASP"/>
    <property type="match status" value="1"/>
</dbReference>
<feature type="compositionally biased region" description="Low complexity" evidence="6">
    <location>
        <begin position="374"/>
        <end position="386"/>
    </location>
</feature>
<keyword evidence="3" id="KW-0132">Cell division</keyword>
<feature type="compositionally biased region" description="Low complexity" evidence="6">
    <location>
        <begin position="426"/>
        <end position="440"/>
    </location>
</feature>
<comment type="subcellular location">
    <subcellularLocation>
        <location evidence="1">Cytoplasm</location>
        <location evidence="1">Cytoskeleton</location>
        <location evidence="1">Spindle</location>
    </subcellularLocation>
</comment>
<gene>
    <name evidence="8" type="ORF">LPJ61_004262</name>
</gene>
<sequence length="574" mass="59737">MDYTKCDSASDFEAKLRTLVSKLDVPEGEETWRQMNAALEGLVSLAKTGATKFEVFVPAMKPVMRLVSTAVISERTRLSATALNLVEELARQMELRFHPLCDLVFPSVMKTCGRANKVFSTRGVSCLTTVITYAHIPEQTPNICSATASDPNKTMRTSAAKLLMSIISCCTVPELTPHLGAVEKAISEGVVDANPDARTTARQSYEIYIKRFSDRVEQFHASLSSTAKKYLKIEDKGTASSDPAQSQLGASRQRQPLRDRILAQRANAKPAGDAPAAAGKESGGAGDRPKTGAAAPGPQRPKPVRPMVRPGPAAVRRDGTSAGLVPLAPNGAAAPSNSAPVELPAMGPKCSSLENVLMSPSSNKPTLARLFGEDTSGTAADAATDTPPHDSGHASVSPTASGPESRAASPGAKAEAGSDESKADTSSKANTSSKATPAASGDESAPKQPANKAAPVGKGAAKTATALRAKRGAGLSFSSLGGSAARATHAARPQSRNLVSSRMEEALRAQRPASRDAVSDDQRRMTLRSDSRRTPPGSRERVAAGAAPAGPGYLRATASSAQRVAGMYSSDNGE</sequence>
<dbReference type="InterPro" id="IPR011989">
    <property type="entry name" value="ARM-like"/>
</dbReference>
<feature type="compositionally biased region" description="Low complexity" evidence="6">
    <location>
        <begin position="543"/>
        <end position="552"/>
    </location>
</feature>
<keyword evidence="5" id="KW-0498">Mitosis</keyword>
<organism evidence="8 9">
    <name type="scientific">Coemansia biformis</name>
    <dbReference type="NCBI Taxonomy" id="1286918"/>
    <lineage>
        <taxon>Eukaryota</taxon>
        <taxon>Fungi</taxon>
        <taxon>Fungi incertae sedis</taxon>
        <taxon>Zoopagomycota</taxon>
        <taxon>Kickxellomycotina</taxon>
        <taxon>Kickxellomycetes</taxon>
        <taxon>Kickxellales</taxon>
        <taxon>Kickxellaceae</taxon>
        <taxon>Coemansia</taxon>
    </lineage>
</organism>
<dbReference type="SUPFAM" id="SSF48371">
    <property type="entry name" value="ARM repeat"/>
    <property type="match status" value="1"/>
</dbReference>
<dbReference type="GO" id="GO:0005881">
    <property type="term" value="C:cytoplasmic microtubule"/>
    <property type="evidence" value="ECO:0007669"/>
    <property type="project" value="TreeGrafter"/>
</dbReference>
<dbReference type="GO" id="GO:0005876">
    <property type="term" value="C:spindle microtubule"/>
    <property type="evidence" value="ECO:0007669"/>
    <property type="project" value="TreeGrafter"/>
</dbReference>
<dbReference type="GO" id="GO:0090307">
    <property type="term" value="P:mitotic spindle assembly"/>
    <property type="evidence" value="ECO:0007669"/>
    <property type="project" value="TreeGrafter"/>
</dbReference>
<evidence type="ECO:0000256" key="6">
    <source>
        <dbReference type="SAM" id="MobiDB-lite"/>
    </source>
</evidence>
<feature type="region of interest" description="Disordered" evidence="6">
    <location>
        <begin position="237"/>
        <end position="256"/>
    </location>
</feature>
<dbReference type="InterPro" id="IPR034085">
    <property type="entry name" value="TOG"/>
</dbReference>
<dbReference type="GO" id="GO:0051301">
    <property type="term" value="P:cell division"/>
    <property type="evidence" value="ECO:0007669"/>
    <property type="project" value="UniProtKB-KW"/>
</dbReference>
<keyword evidence="9" id="KW-1185">Reference proteome</keyword>
<protein>
    <recommendedName>
        <fullName evidence="7">TOG domain-containing protein</fullName>
    </recommendedName>
</protein>
<keyword evidence="4" id="KW-0493">Microtubule</keyword>
<feature type="compositionally biased region" description="Basic and acidic residues" evidence="6">
    <location>
        <begin position="502"/>
        <end position="542"/>
    </location>
</feature>
<evidence type="ECO:0000256" key="1">
    <source>
        <dbReference type="ARBA" id="ARBA00004186"/>
    </source>
</evidence>
<feature type="region of interest" description="Disordered" evidence="6">
    <location>
        <begin position="265"/>
        <end position="340"/>
    </location>
</feature>
<dbReference type="PANTHER" id="PTHR21567:SF9">
    <property type="entry name" value="CLIP-ASSOCIATING PROTEIN"/>
    <property type="match status" value="1"/>
</dbReference>
<feature type="compositionally biased region" description="Polar residues" evidence="6">
    <location>
        <begin position="238"/>
        <end position="254"/>
    </location>
</feature>
<keyword evidence="5" id="KW-0131">Cell cycle</keyword>
<dbReference type="Proteomes" id="UP001143981">
    <property type="component" value="Unassembled WGS sequence"/>
</dbReference>
<dbReference type="EMBL" id="JANBOI010000914">
    <property type="protein sequence ID" value="KAJ1728027.1"/>
    <property type="molecule type" value="Genomic_DNA"/>
</dbReference>
<name>A0A9W7Y9M4_9FUNG</name>
<comment type="caution">
    <text evidence="8">The sequence shown here is derived from an EMBL/GenBank/DDBJ whole genome shotgun (WGS) entry which is preliminary data.</text>
</comment>
<evidence type="ECO:0000256" key="4">
    <source>
        <dbReference type="ARBA" id="ARBA00022701"/>
    </source>
</evidence>
<evidence type="ECO:0000259" key="7">
    <source>
        <dbReference type="SMART" id="SM01349"/>
    </source>
</evidence>
<feature type="domain" description="TOG" evidence="7">
    <location>
        <begin position="11"/>
        <end position="244"/>
    </location>
</feature>
<dbReference type="Pfam" id="PF12348">
    <property type="entry name" value="CLASP_N"/>
    <property type="match status" value="1"/>
</dbReference>
<evidence type="ECO:0000256" key="2">
    <source>
        <dbReference type="ARBA" id="ARBA00009549"/>
    </source>
</evidence>
<accession>A0A9W7Y9M4</accession>
<dbReference type="GO" id="GO:0008017">
    <property type="term" value="F:microtubule binding"/>
    <property type="evidence" value="ECO:0007669"/>
    <property type="project" value="TreeGrafter"/>
</dbReference>
<dbReference type="Gene3D" id="1.25.10.10">
    <property type="entry name" value="Leucine-rich Repeat Variant"/>
    <property type="match status" value="1"/>
</dbReference>
<reference evidence="8" key="1">
    <citation type="submission" date="2022-07" db="EMBL/GenBank/DDBJ databases">
        <title>Phylogenomic reconstructions and comparative analyses of Kickxellomycotina fungi.</title>
        <authorList>
            <person name="Reynolds N.K."/>
            <person name="Stajich J.E."/>
            <person name="Barry K."/>
            <person name="Grigoriev I.V."/>
            <person name="Crous P."/>
            <person name="Smith M.E."/>
        </authorList>
    </citation>
    <scope>NUCLEOTIDE SEQUENCE</scope>
    <source>
        <strain evidence="8">BCRC 34381</strain>
    </source>
</reference>
<dbReference type="AlphaFoldDB" id="A0A9W7Y9M4"/>
<evidence type="ECO:0000256" key="5">
    <source>
        <dbReference type="ARBA" id="ARBA00022776"/>
    </source>
</evidence>
<evidence type="ECO:0000313" key="9">
    <source>
        <dbReference type="Proteomes" id="UP001143981"/>
    </source>
</evidence>
<dbReference type="GO" id="GO:0005815">
    <property type="term" value="C:microtubule organizing center"/>
    <property type="evidence" value="ECO:0007669"/>
    <property type="project" value="TreeGrafter"/>
</dbReference>
<dbReference type="InterPro" id="IPR024395">
    <property type="entry name" value="CLASP_N_dom"/>
</dbReference>
<comment type="similarity">
    <text evidence="2">Belongs to the CLASP family.</text>
</comment>
<proteinExistence type="inferred from homology"/>
<feature type="compositionally biased region" description="Low complexity" evidence="6">
    <location>
        <begin position="449"/>
        <end position="487"/>
    </location>
</feature>